<keyword evidence="3" id="KW-1185">Reference proteome</keyword>
<evidence type="ECO:0000313" key="2">
    <source>
        <dbReference type="EMBL" id="KAL3427388.1"/>
    </source>
</evidence>
<feature type="region of interest" description="Disordered" evidence="1">
    <location>
        <begin position="494"/>
        <end position="513"/>
    </location>
</feature>
<feature type="compositionally biased region" description="Polar residues" evidence="1">
    <location>
        <begin position="212"/>
        <end position="241"/>
    </location>
</feature>
<protein>
    <submittedName>
        <fullName evidence="2">Uncharacterized protein</fullName>
    </submittedName>
</protein>
<feature type="region of interest" description="Disordered" evidence="1">
    <location>
        <begin position="549"/>
        <end position="593"/>
    </location>
</feature>
<evidence type="ECO:0000313" key="3">
    <source>
        <dbReference type="Proteomes" id="UP001629113"/>
    </source>
</evidence>
<feature type="compositionally biased region" description="Polar residues" evidence="1">
    <location>
        <begin position="580"/>
        <end position="589"/>
    </location>
</feature>
<organism evidence="2 3">
    <name type="scientific">Phlyctema vagabunda</name>
    <dbReference type="NCBI Taxonomy" id="108571"/>
    <lineage>
        <taxon>Eukaryota</taxon>
        <taxon>Fungi</taxon>
        <taxon>Dikarya</taxon>
        <taxon>Ascomycota</taxon>
        <taxon>Pezizomycotina</taxon>
        <taxon>Leotiomycetes</taxon>
        <taxon>Helotiales</taxon>
        <taxon>Dermateaceae</taxon>
        <taxon>Phlyctema</taxon>
    </lineage>
</organism>
<feature type="compositionally biased region" description="Low complexity" evidence="1">
    <location>
        <begin position="550"/>
        <end position="565"/>
    </location>
</feature>
<feature type="region of interest" description="Disordered" evidence="1">
    <location>
        <begin position="372"/>
        <end position="397"/>
    </location>
</feature>
<dbReference type="Proteomes" id="UP001629113">
    <property type="component" value="Unassembled WGS sequence"/>
</dbReference>
<proteinExistence type="predicted"/>
<reference evidence="2 3" key="1">
    <citation type="submission" date="2024-06" db="EMBL/GenBank/DDBJ databases">
        <title>Complete genome of Phlyctema vagabunda strain 19-DSS-EL-015.</title>
        <authorList>
            <person name="Fiorenzani C."/>
        </authorList>
    </citation>
    <scope>NUCLEOTIDE SEQUENCE [LARGE SCALE GENOMIC DNA]</scope>
    <source>
        <strain evidence="2 3">19-DSS-EL-015</strain>
    </source>
</reference>
<gene>
    <name evidence="2" type="ORF">PVAG01_00897</name>
</gene>
<comment type="caution">
    <text evidence="2">The sequence shown here is derived from an EMBL/GenBank/DDBJ whole genome shotgun (WGS) entry which is preliminary data.</text>
</comment>
<name>A0ABR4PW10_9HELO</name>
<accession>A0ABR4PW10</accession>
<dbReference type="EMBL" id="JBFCZG010000001">
    <property type="protein sequence ID" value="KAL3427388.1"/>
    <property type="molecule type" value="Genomic_DNA"/>
</dbReference>
<feature type="compositionally biased region" description="Low complexity" evidence="1">
    <location>
        <begin position="494"/>
        <end position="508"/>
    </location>
</feature>
<sequence>MRLIPTYSEGFEGDEAKPIGKLVRLKQNCRLQSRGSGTIRRVGELKLVSGFIEELPIHSSATSASDIQIDINDAYKKDLALRSSSIHDSVAESNIGIPIDDVELPDGPVGLHTCNHKISAIELDAKSMSLETEASSVLESSVPRKPLLASQQDRPCRLKRTVSFSDSVDVSTQFMMISMPRSGSTYDTADSDTDSDTDQNSTDDCTDDNSTEPEQQNSPDDNRVTTYNDSMTTSRTNSGKSIGNHIAKLSRKRQTISFHTRLSVADSSDEVELVTLQNTLLNKCSKSAIGTGNNNRGIVGQPSGQVDRGLRNKDTSQKVQTNASKTREWIKTTEHSALAFEEHQLSEFQEACFDRDRSKAVLRCNKSTGTLPMSQMAPLQGTRKASQLPNPEDEVSLTDWRPHQPALSDVLIEVEEDIFDRTPTKPSFENLETLNRFQNMKRSSGQKASLPPSLRREEAFISPRNSLSIVVPKSMQILPPQVPESQMSYQYLGSEASSQDYDSSSASEGGCSQVSSEEVYHNVHKSMTSIRRHSAPLYDRQSLSYSPTASLHQSQLHSQLRRSQLASGSVSKASMMGITKPSTTPTSGNVRAKSLPLVPPFMITQG</sequence>
<feature type="region of interest" description="Disordered" evidence="1">
    <location>
        <begin position="293"/>
        <end position="324"/>
    </location>
</feature>
<evidence type="ECO:0000256" key="1">
    <source>
        <dbReference type="SAM" id="MobiDB-lite"/>
    </source>
</evidence>
<feature type="region of interest" description="Disordered" evidence="1">
    <location>
        <begin position="181"/>
        <end position="243"/>
    </location>
</feature>